<protein>
    <submittedName>
        <fullName evidence="2">Uncharacterized protein</fullName>
    </submittedName>
</protein>
<evidence type="ECO:0000256" key="1">
    <source>
        <dbReference type="SAM" id="Coils"/>
    </source>
</evidence>
<dbReference type="InterPro" id="IPR010992">
    <property type="entry name" value="IHF-like_DNA-bd_dom_sf"/>
</dbReference>
<dbReference type="SUPFAM" id="SSF47729">
    <property type="entry name" value="IHF-like DNA-binding proteins"/>
    <property type="match status" value="1"/>
</dbReference>
<reference evidence="2" key="1">
    <citation type="submission" date="2020-08" db="EMBL/GenBank/DDBJ databases">
        <title>Bridging the membrane lipid divide: bacteria of the FCB group superphylum have the potential to synthesize archaeal ether lipids.</title>
        <authorList>
            <person name="Villanueva L."/>
            <person name="von Meijenfeldt F.A.B."/>
            <person name="Westbye A.B."/>
            <person name="Yadav S."/>
            <person name="Hopmans E.C."/>
            <person name="Dutilh B.E."/>
            <person name="Sinninghe Damste J.S."/>
        </authorList>
    </citation>
    <scope>NUCLEOTIDE SEQUENCE</scope>
    <source>
        <strain evidence="2">NIOZ-UU157</strain>
    </source>
</reference>
<dbReference type="GO" id="GO:0003677">
    <property type="term" value="F:DNA binding"/>
    <property type="evidence" value="ECO:0007669"/>
    <property type="project" value="InterPro"/>
</dbReference>
<sequence>MNPKNYRDFFEDISKDAEVHKDLVSEFVSFFYGRVRKSLSTLESTKINLPGLGTFKIRTGKLKKAIKRNKDILGNLQKMTYTGYEKHLPVKNKLEEMETVLKKVENTIKEKKQFRNENK</sequence>
<accession>A0A7S9SSA1</accession>
<keyword evidence="1" id="KW-0175">Coiled coil</keyword>
<organism evidence="2">
    <name type="scientific">Virus NIOZ-UU157</name>
    <dbReference type="NCBI Taxonomy" id="2763269"/>
    <lineage>
        <taxon>Viruses</taxon>
    </lineage>
</organism>
<feature type="coiled-coil region" evidence="1">
    <location>
        <begin position="90"/>
        <end position="117"/>
    </location>
</feature>
<evidence type="ECO:0000313" key="2">
    <source>
        <dbReference type="EMBL" id="QPI16327.1"/>
    </source>
</evidence>
<gene>
    <name evidence="2" type="ORF">NIOZUU157_00217</name>
</gene>
<dbReference type="EMBL" id="MW030556">
    <property type="protein sequence ID" value="QPI16327.1"/>
    <property type="molecule type" value="Genomic_DNA"/>
</dbReference>
<name>A0A7S9SSA1_9VIRU</name>
<proteinExistence type="predicted"/>